<dbReference type="AlphaFoldDB" id="A0A0A2T9D5"/>
<keyword evidence="1" id="KW-0812">Transmembrane</keyword>
<dbReference type="InterPro" id="IPR025321">
    <property type="entry name" value="DUF4227"/>
</dbReference>
<feature type="transmembrane region" description="Helical" evidence="1">
    <location>
        <begin position="12"/>
        <end position="29"/>
    </location>
</feature>
<keyword evidence="1" id="KW-1133">Transmembrane helix</keyword>
<dbReference type="Proteomes" id="UP000030147">
    <property type="component" value="Unassembled WGS sequence"/>
</dbReference>
<gene>
    <name evidence="2" type="ORF">N782_13665</name>
</gene>
<evidence type="ECO:0000313" key="3">
    <source>
        <dbReference type="Proteomes" id="UP000030147"/>
    </source>
</evidence>
<sequence>MTRFFHLLKDTVKIFIIFTGCTLLFYFGLRMMNEEYDQIHRYDQPEGKAVKVFQWEDERLIDRLSIFFRLGE</sequence>
<dbReference type="OrthoDB" id="2691647at2"/>
<organism evidence="2 3">
    <name type="scientific">Pontibacillus yanchengensis Y32</name>
    <dbReference type="NCBI Taxonomy" id="1385514"/>
    <lineage>
        <taxon>Bacteria</taxon>
        <taxon>Bacillati</taxon>
        <taxon>Bacillota</taxon>
        <taxon>Bacilli</taxon>
        <taxon>Bacillales</taxon>
        <taxon>Bacillaceae</taxon>
        <taxon>Pontibacillus</taxon>
    </lineage>
</organism>
<reference evidence="2 3" key="1">
    <citation type="journal article" date="2015" name="Stand. Genomic Sci.">
        <title>High quality draft genome sequence of the moderately halophilic bacterium Pontibacillus yanchengensis Y32(T) and comparison among Pontibacillus genomes.</title>
        <authorList>
            <person name="Huang J."/>
            <person name="Qiao Z.X."/>
            <person name="Tang J.W."/>
            <person name="Wang G."/>
        </authorList>
    </citation>
    <scope>NUCLEOTIDE SEQUENCE [LARGE SCALE GENOMIC DNA]</scope>
    <source>
        <strain evidence="2 3">Y32</strain>
    </source>
</reference>
<protein>
    <submittedName>
        <fullName evidence="2">Membrane protein</fullName>
    </submittedName>
</protein>
<dbReference type="eggNOG" id="ENOG50336QC">
    <property type="taxonomic scope" value="Bacteria"/>
</dbReference>
<dbReference type="STRING" id="1385514.N782_13665"/>
<proteinExistence type="predicted"/>
<keyword evidence="3" id="KW-1185">Reference proteome</keyword>
<accession>A0A0A2T9D5</accession>
<dbReference type="RefSeq" id="WP_036820740.1">
    <property type="nucleotide sequence ID" value="NZ_AVBF01000036.1"/>
</dbReference>
<dbReference type="EMBL" id="AVBF01000036">
    <property type="protein sequence ID" value="KGP72169.1"/>
    <property type="molecule type" value="Genomic_DNA"/>
</dbReference>
<name>A0A0A2T9D5_9BACI</name>
<evidence type="ECO:0000256" key="1">
    <source>
        <dbReference type="SAM" id="Phobius"/>
    </source>
</evidence>
<keyword evidence="1" id="KW-0472">Membrane</keyword>
<comment type="caution">
    <text evidence="2">The sequence shown here is derived from an EMBL/GenBank/DDBJ whole genome shotgun (WGS) entry which is preliminary data.</text>
</comment>
<dbReference type="Pfam" id="PF14004">
    <property type="entry name" value="DUF4227"/>
    <property type="match status" value="1"/>
</dbReference>
<evidence type="ECO:0000313" key="2">
    <source>
        <dbReference type="EMBL" id="KGP72169.1"/>
    </source>
</evidence>